<proteinExistence type="inferred from homology"/>
<protein>
    <recommendedName>
        <fullName evidence="3">MaoC-like domain-containing protein</fullName>
    </recommendedName>
</protein>
<sequence length="306" mass="32599">MDVELLDKAPSIGVEIARALVPTTRGGPDGTLPTRRVMVTDLEQDAERFAAYSRVCGFTLRDAVPATWLHVLTFPLQVHLMAGGDFPLALAGMVHVSNEMRLHRPVQVEEALTLSSSAADLRAHRSGTQVDLLGEARVGDEVVWTGRSTYLARGKRPTGAAEVSPPSSSDADGAADRQNPSKNARGADETSPKMGETPSALWRLPAGLGRTYAGVSGDVNPIHLSPLTAKAFGFPRTIMHGMWTHARALAALEGRLPATYGVSVDFRKPVLLPSTVGFSFAREGDDLAFRVTSKDGSKVHLTGTVA</sequence>
<evidence type="ECO:0000256" key="1">
    <source>
        <dbReference type="ARBA" id="ARBA00005254"/>
    </source>
</evidence>
<dbReference type="Pfam" id="PF01575">
    <property type="entry name" value="MaoC_dehydratas"/>
    <property type="match status" value="1"/>
</dbReference>
<evidence type="ECO:0000259" key="3">
    <source>
        <dbReference type="Pfam" id="PF01575"/>
    </source>
</evidence>
<gene>
    <name evidence="4" type="ORF">FNH13_04875</name>
</gene>
<dbReference type="PANTHER" id="PTHR43841">
    <property type="entry name" value="3-HYDROXYACYL-THIOESTER DEHYDRATASE HTDX-RELATED"/>
    <property type="match status" value="1"/>
</dbReference>
<keyword evidence="5" id="KW-1185">Reference proteome</keyword>
<reference evidence="4 5" key="1">
    <citation type="submission" date="2019-07" db="EMBL/GenBank/DDBJ databases">
        <title>complete genome sequencing of Ornithinimicrobium sp. H23M54.</title>
        <authorList>
            <person name="Bae J.-W."/>
            <person name="Lee S.-Y."/>
        </authorList>
    </citation>
    <scope>NUCLEOTIDE SEQUENCE [LARGE SCALE GENOMIC DNA]</scope>
    <source>
        <strain evidence="4 5">H23M54</strain>
    </source>
</reference>
<organism evidence="4 5">
    <name type="scientific">Ornithinimicrobium ciconiae</name>
    <dbReference type="NCBI Taxonomy" id="2594265"/>
    <lineage>
        <taxon>Bacteria</taxon>
        <taxon>Bacillati</taxon>
        <taxon>Actinomycetota</taxon>
        <taxon>Actinomycetes</taxon>
        <taxon>Micrococcales</taxon>
        <taxon>Ornithinimicrobiaceae</taxon>
        <taxon>Ornithinimicrobium</taxon>
    </lineage>
</organism>
<name>A0A516GFA5_9MICO</name>
<dbReference type="PRINTS" id="PR01483">
    <property type="entry name" value="FASYNTHASE"/>
</dbReference>
<evidence type="ECO:0000256" key="2">
    <source>
        <dbReference type="SAM" id="MobiDB-lite"/>
    </source>
</evidence>
<dbReference type="KEGG" id="orz:FNH13_04875"/>
<accession>A0A516GFA5</accession>
<dbReference type="GO" id="GO:0005835">
    <property type="term" value="C:fatty acid synthase complex"/>
    <property type="evidence" value="ECO:0007669"/>
    <property type="project" value="InterPro"/>
</dbReference>
<dbReference type="InterPro" id="IPR029069">
    <property type="entry name" value="HotDog_dom_sf"/>
</dbReference>
<dbReference type="PANTHER" id="PTHR43841:SF1">
    <property type="entry name" value="3-HYDROXYACYL-THIOESTER DEHYDRATASE X"/>
    <property type="match status" value="1"/>
</dbReference>
<dbReference type="Gene3D" id="3.10.129.10">
    <property type="entry name" value="Hotdog Thioesterase"/>
    <property type="match status" value="1"/>
</dbReference>
<dbReference type="InterPro" id="IPR002539">
    <property type="entry name" value="MaoC-like_dom"/>
</dbReference>
<dbReference type="AlphaFoldDB" id="A0A516GFA5"/>
<dbReference type="SUPFAM" id="SSF54637">
    <property type="entry name" value="Thioesterase/thiol ester dehydrase-isomerase"/>
    <property type="match status" value="2"/>
</dbReference>
<comment type="similarity">
    <text evidence="1">Belongs to the enoyl-CoA hydratase/isomerase family.</text>
</comment>
<dbReference type="OrthoDB" id="9774179at2"/>
<dbReference type="InterPro" id="IPR003965">
    <property type="entry name" value="Fatty_acid_synthase"/>
</dbReference>
<dbReference type="GO" id="GO:0006633">
    <property type="term" value="P:fatty acid biosynthetic process"/>
    <property type="evidence" value="ECO:0007669"/>
    <property type="project" value="InterPro"/>
</dbReference>
<evidence type="ECO:0000313" key="4">
    <source>
        <dbReference type="EMBL" id="QDO90214.1"/>
    </source>
</evidence>
<feature type="region of interest" description="Disordered" evidence="2">
    <location>
        <begin position="154"/>
        <end position="200"/>
    </location>
</feature>
<dbReference type="Proteomes" id="UP000315395">
    <property type="component" value="Chromosome"/>
</dbReference>
<evidence type="ECO:0000313" key="5">
    <source>
        <dbReference type="Proteomes" id="UP000315395"/>
    </source>
</evidence>
<dbReference type="GO" id="GO:0004312">
    <property type="term" value="F:fatty acid synthase activity"/>
    <property type="evidence" value="ECO:0007669"/>
    <property type="project" value="InterPro"/>
</dbReference>
<feature type="domain" description="MaoC-like" evidence="3">
    <location>
        <begin position="210"/>
        <end position="300"/>
    </location>
</feature>
<dbReference type="EMBL" id="CP041616">
    <property type="protein sequence ID" value="QDO90214.1"/>
    <property type="molecule type" value="Genomic_DNA"/>
</dbReference>